<evidence type="ECO:0000256" key="1">
    <source>
        <dbReference type="SAM" id="MobiDB-lite"/>
    </source>
</evidence>
<name>A0AA87IMR6_9BACL</name>
<reference evidence="2 3" key="1">
    <citation type="journal article" date="2012" name="J. Bacteriol.">
        <title>Genome Sequence of the Antarctic Psychrophile Bacterium Planococcus antarcticus DSM 14505.</title>
        <authorList>
            <person name="Margolles A."/>
            <person name="Gueimonde M."/>
            <person name="Sanchez B."/>
        </authorList>
    </citation>
    <scope>NUCLEOTIDE SEQUENCE [LARGE SCALE GENOMIC DNA]</scope>
    <source>
        <strain evidence="2 3">DSM 14505</strain>
    </source>
</reference>
<feature type="region of interest" description="Disordered" evidence="1">
    <location>
        <begin position="22"/>
        <end position="47"/>
    </location>
</feature>
<proteinExistence type="predicted"/>
<dbReference type="AlphaFoldDB" id="A0AA87IMR6"/>
<evidence type="ECO:0000313" key="3">
    <source>
        <dbReference type="Proteomes" id="UP000004725"/>
    </source>
</evidence>
<sequence>MYKFFIPLSLVFLLAACGEEAPETTEESQTEVTAPEGELDPTAPEEAENAEFVSFEELASGNIEEGIGVSVQGTVEELADDIAFPSFIIADGENRIYIRNMAETPVEVGDNITADGIYEGSAEENMPMISVSIIEKSE</sequence>
<dbReference type="Proteomes" id="UP000004725">
    <property type="component" value="Unassembled WGS sequence"/>
</dbReference>
<organism evidence="2 3">
    <name type="scientific">Planococcus antarcticus DSM 14505</name>
    <dbReference type="NCBI Taxonomy" id="1185653"/>
    <lineage>
        <taxon>Bacteria</taxon>
        <taxon>Bacillati</taxon>
        <taxon>Bacillota</taxon>
        <taxon>Bacilli</taxon>
        <taxon>Bacillales</taxon>
        <taxon>Caryophanaceae</taxon>
        <taxon>Planococcus</taxon>
    </lineage>
</organism>
<protein>
    <submittedName>
        <fullName evidence="2">Uncharacterized protein</fullName>
    </submittedName>
</protein>
<dbReference type="EMBL" id="AJYB01000014">
    <property type="protein sequence ID" value="EIM07621.1"/>
    <property type="molecule type" value="Genomic_DNA"/>
</dbReference>
<gene>
    <name evidence="2" type="ORF">A1A1_05407</name>
</gene>
<feature type="compositionally biased region" description="Acidic residues" evidence="1">
    <location>
        <begin position="37"/>
        <end position="47"/>
    </location>
</feature>
<accession>A0AA87IMR6</accession>
<dbReference type="PROSITE" id="PS51257">
    <property type="entry name" value="PROKAR_LIPOPROTEIN"/>
    <property type="match status" value="1"/>
</dbReference>
<comment type="caution">
    <text evidence="2">The sequence shown here is derived from an EMBL/GenBank/DDBJ whole genome shotgun (WGS) entry which is preliminary data.</text>
</comment>
<dbReference type="RefSeq" id="WP_006829089.1">
    <property type="nucleotide sequence ID" value="NZ_AJYB01000014.1"/>
</dbReference>
<evidence type="ECO:0000313" key="2">
    <source>
        <dbReference type="EMBL" id="EIM07621.1"/>
    </source>
</evidence>